<feature type="signal peptide" evidence="1">
    <location>
        <begin position="1"/>
        <end position="21"/>
    </location>
</feature>
<dbReference type="SMART" id="SM00241">
    <property type="entry name" value="ZP"/>
    <property type="match status" value="1"/>
</dbReference>
<dbReference type="EMBL" id="GEDC01031483">
    <property type="protein sequence ID" value="JAS05815.1"/>
    <property type="molecule type" value="Transcribed_RNA"/>
</dbReference>
<reference evidence="3" key="1">
    <citation type="submission" date="2015-12" db="EMBL/GenBank/DDBJ databases">
        <title>De novo transcriptome assembly of four potential Pierce s Disease insect vectors from Arizona vineyards.</title>
        <authorList>
            <person name="Tassone E.E."/>
        </authorList>
    </citation>
    <scope>NUCLEOTIDE SEQUENCE</scope>
</reference>
<feature type="chain" id="PRO_5008579943" description="ZP domain-containing protein" evidence="1">
    <location>
        <begin position="22"/>
        <end position="393"/>
    </location>
</feature>
<dbReference type="InterPro" id="IPR052774">
    <property type="entry name" value="Celegans_DevNeuronal_Protein"/>
</dbReference>
<feature type="non-terminal residue" evidence="3">
    <location>
        <position position="1"/>
    </location>
</feature>
<proteinExistence type="predicted"/>
<dbReference type="PANTHER" id="PTHR47327">
    <property type="entry name" value="FI18240P1-RELATED"/>
    <property type="match status" value="1"/>
</dbReference>
<accession>A0A1B6BXX8</accession>
<dbReference type="InterPro" id="IPR001507">
    <property type="entry name" value="ZP_dom"/>
</dbReference>
<feature type="domain" description="ZP" evidence="2">
    <location>
        <begin position="28"/>
        <end position="279"/>
    </location>
</feature>
<dbReference type="GO" id="GO:0009653">
    <property type="term" value="P:anatomical structure morphogenesis"/>
    <property type="evidence" value="ECO:0007669"/>
    <property type="project" value="TreeGrafter"/>
</dbReference>
<evidence type="ECO:0000256" key="1">
    <source>
        <dbReference type="SAM" id="SignalP"/>
    </source>
</evidence>
<keyword evidence="1" id="KW-0732">Signal</keyword>
<sequence>YLITMQTYVWLLCVYVVVCQAKVQYKVKCKDDSMLVELKRTNDQTRVYLDGLKFYPDPACQPHIDGSQVTIMLSLDNVFQCGVTRVFNQLTGVKTYYHRIVLEEVGENPSKQFLSVKCIVAPTNQNHTLTKRNVLPAGFQEPEDLEITTSYTGKAPQPQLQVGVRQNGNLVTGELNVNPGTPLQMEIFLDKDSAPIYGLLVSYMQVTDTKAQEETIIFNGCSVDSYLFENFNTVDGDFLTAKFRAFKFPESTYVQFKGTVNVCLDKCRGVDCSNGQVGYGRRKREVPSMPPDPNKVFEITITSFIKVNYNKGDSLLEKVQFDMGMSESTTVLPTNDIINNKNDHQHLKLDTEEIREDLMYTIIEEKHNSAVPLSESIISFAFAVLLTLIHNVL</sequence>
<organism evidence="3">
    <name type="scientific">Clastoptera arizonana</name>
    <name type="common">Arizona spittle bug</name>
    <dbReference type="NCBI Taxonomy" id="38151"/>
    <lineage>
        <taxon>Eukaryota</taxon>
        <taxon>Metazoa</taxon>
        <taxon>Ecdysozoa</taxon>
        <taxon>Arthropoda</taxon>
        <taxon>Hexapoda</taxon>
        <taxon>Insecta</taxon>
        <taxon>Pterygota</taxon>
        <taxon>Neoptera</taxon>
        <taxon>Paraneoptera</taxon>
        <taxon>Hemiptera</taxon>
        <taxon>Auchenorrhyncha</taxon>
        <taxon>Cercopoidea</taxon>
        <taxon>Clastopteridae</taxon>
        <taxon>Clastoptera</taxon>
    </lineage>
</organism>
<dbReference type="PANTHER" id="PTHR47327:SF7">
    <property type="entry name" value="GH08941P"/>
    <property type="match status" value="1"/>
</dbReference>
<gene>
    <name evidence="3" type="ORF">g.37156</name>
</gene>
<dbReference type="PROSITE" id="PS51034">
    <property type="entry name" value="ZP_2"/>
    <property type="match status" value="1"/>
</dbReference>
<evidence type="ECO:0000313" key="3">
    <source>
        <dbReference type="EMBL" id="JAS05815.1"/>
    </source>
</evidence>
<name>A0A1B6BXX8_9HEMI</name>
<dbReference type="AlphaFoldDB" id="A0A1B6BXX8"/>
<evidence type="ECO:0000259" key="2">
    <source>
        <dbReference type="PROSITE" id="PS51034"/>
    </source>
</evidence>
<protein>
    <recommendedName>
        <fullName evidence="2">ZP domain-containing protein</fullName>
    </recommendedName>
</protein>